<evidence type="ECO:0000313" key="2">
    <source>
        <dbReference type="Proteomes" id="UP000295176"/>
    </source>
</evidence>
<keyword evidence="1" id="KW-0540">Nuclease</keyword>
<dbReference type="GO" id="GO:0003676">
    <property type="term" value="F:nucleic acid binding"/>
    <property type="evidence" value="ECO:0007669"/>
    <property type="project" value="InterPro"/>
</dbReference>
<dbReference type="AlphaFoldDB" id="A0A4R6R0W8"/>
<keyword evidence="1" id="KW-0255">Endonuclease</keyword>
<dbReference type="SUPFAM" id="SSF52980">
    <property type="entry name" value="Restriction endonuclease-like"/>
    <property type="match status" value="1"/>
</dbReference>
<comment type="caution">
    <text evidence="1">The sequence shown here is derived from an EMBL/GenBank/DDBJ whole genome shotgun (WGS) entry which is preliminary data.</text>
</comment>
<dbReference type="Gene3D" id="3.40.1350.10">
    <property type="match status" value="1"/>
</dbReference>
<dbReference type="InterPro" id="IPR011856">
    <property type="entry name" value="tRNA_endonuc-like_dom_sf"/>
</dbReference>
<name>A0A4R6R0W8_9FIRM</name>
<sequence length="262" mass="30801">MYPIRLICECKCYSENYKVRLPHIRNFVGVMKDISENYIVYKSGERNVAKRHNDVGCFFSASSFTIDAQEYAWAHNIFIISFNNNSKLKYIIKDIKTFVNNTQLKNKTKKEIIRQFKESNFSFSEDKNISVAIGIIDGVYPVTLIGNQKWLYDIDNMTDNLSEIILAEKTQRKSNKFDTLFTLNVRGEKINFTLPNIIANKIKNRVDQTNSGEQIFTIDIPYIRNINDNSIRRFVKIIVKLPNYEKEEYKKHIQIVQEENLR</sequence>
<dbReference type="InterPro" id="IPR011335">
    <property type="entry name" value="Restrct_endonuc-II-like"/>
</dbReference>
<proteinExistence type="predicted"/>
<reference evidence="1 2" key="1">
    <citation type="submission" date="2019-03" db="EMBL/GenBank/DDBJ databases">
        <title>Subsurface microbial communities from deep shales in Ohio and West Virginia, USA.</title>
        <authorList>
            <person name="Wrighton K."/>
        </authorList>
    </citation>
    <scope>NUCLEOTIDE SEQUENCE [LARGE SCALE GENOMIC DNA]</scope>
    <source>
        <strain evidence="1 2">MSL 7</strain>
    </source>
</reference>
<dbReference type="Proteomes" id="UP000295176">
    <property type="component" value="Unassembled WGS sequence"/>
</dbReference>
<dbReference type="GO" id="GO:0004519">
    <property type="term" value="F:endonuclease activity"/>
    <property type="evidence" value="ECO:0007669"/>
    <property type="project" value="UniProtKB-KW"/>
</dbReference>
<protein>
    <submittedName>
        <fullName evidence="1">Restriction endonuclease</fullName>
    </submittedName>
</protein>
<evidence type="ECO:0000313" key="1">
    <source>
        <dbReference type="EMBL" id="TDP79292.1"/>
    </source>
</evidence>
<dbReference type="EMBL" id="SNXX01000073">
    <property type="protein sequence ID" value="TDP79292.1"/>
    <property type="molecule type" value="Genomic_DNA"/>
</dbReference>
<gene>
    <name evidence="1" type="ORF">C7957_1731</name>
</gene>
<accession>A0A4R6R0W8</accession>
<organism evidence="1 2">
    <name type="scientific">Halanaerobium saccharolyticum</name>
    <dbReference type="NCBI Taxonomy" id="43595"/>
    <lineage>
        <taxon>Bacteria</taxon>
        <taxon>Bacillati</taxon>
        <taxon>Bacillota</taxon>
        <taxon>Clostridia</taxon>
        <taxon>Halanaerobiales</taxon>
        <taxon>Halanaerobiaceae</taxon>
        <taxon>Halanaerobium</taxon>
    </lineage>
</organism>
<keyword evidence="1" id="KW-0378">Hydrolase</keyword>